<proteinExistence type="predicted"/>
<feature type="compositionally biased region" description="Basic residues" evidence="1">
    <location>
        <begin position="63"/>
        <end position="88"/>
    </location>
</feature>
<accession>A0ABD3BP33</accession>
<name>A0ABD3BP33_9LAMI</name>
<dbReference type="EMBL" id="JAVIJP010000080">
    <property type="protein sequence ID" value="KAL3618467.1"/>
    <property type="molecule type" value="Genomic_DNA"/>
</dbReference>
<evidence type="ECO:0000313" key="3">
    <source>
        <dbReference type="Proteomes" id="UP001632038"/>
    </source>
</evidence>
<organism evidence="2 3">
    <name type="scientific">Castilleja foliolosa</name>
    <dbReference type="NCBI Taxonomy" id="1961234"/>
    <lineage>
        <taxon>Eukaryota</taxon>
        <taxon>Viridiplantae</taxon>
        <taxon>Streptophyta</taxon>
        <taxon>Embryophyta</taxon>
        <taxon>Tracheophyta</taxon>
        <taxon>Spermatophyta</taxon>
        <taxon>Magnoliopsida</taxon>
        <taxon>eudicotyledons</taxon>
        <taxon>Gunneridae</taxon>
        <taxon>Pentapetalae</taxon>
        <taxon>asterids</taxon>
        <taxon>lamiids</taxon>
        <taxon>Lamiales</taxon>
        <taxon>Orobanchaceae</taxon>
        <taxon>Pedicularideae</taxon>
        <taxon>Castillejinae</taxon>
        <taxon>Castilleja</taxon>
    </lineage>
</organism>
<reference evidence="3" key="1">
    <citation type="journal article" date="2024" name="IScience">
        <title>Strigolactones Initiate the Formation of Haustorium-like Structures in Castilleja.</title>
        <authorList>
            <person name="Buerger M."/>
            <person name="Peterson D."/>
            <person name="Chory J."/>
        </authorList>
    </citation>
    <scope>NUCLEOTIDE SEQUENCE [LARGE SCALE GENOMIC DNA]</scope>
</reference>
<gene>
    <name evidence="2" type="ORF">CASFOL_037549</name>
</gene>
<keyword evidence="3" id="KW-1185">Reference proteome</keyword>
<dbReference type="AlphaFoldDB" id="A0ABD3BP33"/>
<dbReference type="Proteomes" id="UP001632038">
    <property type="component" value="Unassembled WGS sequence"/>
</dbReference>
<comment type="caution">
    <text evidence="2">The sequence shown here is derived from an EMBL/GenBank/DDBJ whole genome shotgun (WGS) entry which is preliminary data.</text>
</comment>
<evidence type="ECO:0000313" key="2">
    <source>
        <dbReference type="EMBL" id="KAL3618467.1"/>
    </source>
</evidence>
<sequence length="88" mass="10687">MEASRLTRLSDNWPIATLVETEAMAASRLTRFHPPNHEGRRLRRSQICHNLRRKIQIQDPKTHLRRAYPPHHRRKTQQHRRQFHSRRG</sequence>
<evidence type="ECO:0000256" key="1">
    <source>
        <dbReference type="SAM" id="MobiDB-lite"/>
    </source>
</evidence>
<protein>
    <submittedName>
        <fullName evidence="2">Uncharacterized protein</fullName>
    </submittedName>
</protein>
<feature type="region of interest" description="Disordered" evidence="1">
    <location>
        <begin position="57"/>
        <end position="88"/>
    </location>
</feature>